<dbReference type="InterPro" id="IPR035906">
    <property type="entry name" value="MetI-like_sf"/>
</dbReference>
<keyword evidence="2 8" id="KW-0813">Transport</keyword>
<name>A0A1M7M016_9GAMM</name>
<dbReference type="InterPro" id="IPR000515">
    <property type="entry name" value="MetI-like"/>
</dbReference>
<sequence length="308" mass="33585">MLKYTLKRLLQAIPTMLVVITIAFFLMRVAPGGPFDGERSLPPQIEANLMAAYHLDEPLWQQYARYLGNLVQGDFGPSFKYKDFTVTELIMQGFPVSLEIGGLAILLALLVGLPLGVIAALRRNTGIDYTVMGLALAGIAVPNFVIAPLLALVFGVLLQWLPAGGWNDGALPNMILPIVALAVPQIAYIARMMRASMIEVLGSHYIRTARAKGLTETEVVWRHAMRPALLPVTSYLGPAIAGIITGSVVIEQIFGIPGIGRYFVQGALNRDYTLVMGTVVFYGALIVLMNLIVDLIYSALDPQIRYDD</sequence>
<evidence type="ECO:0000256" key="2">
    <source>
        <dbReference type="ARBA" id="ARBA00022448"/>
    </source>
</evidence>
<keyword evidence="3" id="KW-1003">Cell membrane</keyword>
<dbReference type="NCBIfam" id="NF007008">
    <property type="entry name" value="PRK09471.1"/>
    <property type="match status" value="1"/>
</dbReference>
<evidence type="ECO:0000313" key="11">
    <source>
        <dbReference type="EMBL" id="SHM83961.1"/>
    </source>
</evidence>
<dbReference type="GO" id="GO:0005886">
    <property type="term" value="C:plasma membrane"/>
    <property type="evidence" value="ECO:0007669"/>
    <property type="project" value="UniProtKB-SubCell"/>
</dbReference>
<protein>
    <submittedName>
        <fullName evidence="10">ABC transporter</fullName>
    </submittedName>
    <submittedName>
        <fullName evidence="11">Oligopeptide transport system permease protein</fullName>
    </submittedName>
</protein>
<feature type="transmembrane region" description="Helical" evidence="8">
    <location>
        <begin position="100"/>
        <end position="121"/>
    </location>
</feature>
<feature type="domain" description="ABC transmembrane type-1" evidence="9">
    <location>
        <begin position="94"/>
        <end position="297"/>
    </location>
</feature>
<keyword evidence="5 8" id="KW-1133">Transmembrane helix</keyword>
<comment type="subcellular location">
    <subcellularLocation>
        <location evidence="1 8">Cell membrane</location>
        <topology evidence="1 8">Multi-pass membrane protein</topology>
    </subcellularLocation>
</comment>
<dbReference type="EMBL" id="BJXU01000157">
    <property type="protein sequence ID" value="GEN25684.1"/>
    <property type="molecule type" value="Genomic_DNA"/>
</dbReference>
<evidence type="ECO:0000259" key="9">
    <source>
        <dbReference type="PROSITE" id="PS50928"/>
    </source>
</evidence>
<dbReference type="SUPFAM" id="SSF161098">
    <property type="entry name" value="MetI-like"/>
    <property type="match status" value="1"/>
</dbReference>
<keyword evidence="4 8" id="KW-0812">Transmembrane</keyword>
<gene>
    <name evidence="10" type="ORF">HCU01_36330</name>
    <name evidence="11" type="ORF">SAMN05660971_04015</name>
</gene>
<dbReference type="OrthoDB" id="9805855at2"/>
<feature type="transmembrane region" description="Helical" evidence="8">
    <location>
        <begin position="133"/>
        <end position="158"/>
    </location>
</feature>
<dbReference type="GO" id="GO:0055085">
    <property type="term" value="P:transmembrane transport"/>
    <property type="evidence" value="ECO:0007669"/>
    <property type="project" value="InterPro"/>
</dbReference>
<comment type="similarity">
    <text evidence="7">Belongs to the binding-protein-dependent transport system permease family. OppBC subfamily.</text>
</comment>
<organism evidence="11 12">
    <name type="scientific">Halomonas cupida</name>
    <dbReference type="NCBI Taxonomy" id="44933"/>
    <lineage>
        <taxon>Bacteria</taxon>
        <taxon>Pseudomonadati</taxon>
        <taxon>Pseudomonadota</taxon>
        <taxon>Gammaproteobacteria</taxon>
        <taxon>Oceanospirillales</taxon>
        <taxon>Halomonadaceae</taxon>
        <taxon>Halomonas</taxon>
    </lineage>
</organism>
<accession>A0A1M7M016</accession>
<evidence type="ECO:0000256" key="8">
    <source>
        <dbReference type="RuleBase" id="RU363032"/>
    </source>
</evidence>
<keyword evidence="6 8" id="KW-0472">Membrane</keyword>
<dbReference type="AlphaFoldDB" id="A0A1M7M016"/>
<proteinExistence type="inferred from homology"/>
<evidence type="ECO:0000256" key="3">
    <source>
        <dbReference type="ARBA" id="ARBA00022475"/>
    </source>
</evidence>
<dbReference type="CDD" id="cd06261">
    <property type="entry name" value="TM_PBP2"/>
    <property type="match status" value="1"/>
</dbReference>
<feature type="transmembrane region" description="Helical" evidence="8">
    <location>
        <begin position="170"/>
        <end position="190"/>
    </location>
</feature>
<evidence type="ECO:0000256" key="1">
    <source>
        <dbReference type="ARBA" id="ARBA00004651"/>
    </source>
</evidence>
<dbReference type="STRING" id="44933.SAMN05660971_04015"/>
<evidence type="ECO:0000313" key="12">
    <source>
        <dbReference type="Proteomes" id="UP000184123"/>
    </source>
</evidence>
<dbReference type="Proteomes" id="UP000321726">
    <property type="component" value="Unassembled WGS sequence"/>
</dbReference>
<dbReference type="RefSeq" id="WP_073436996.1">
    <property type="nucleotide sequence ID" value="NZ_BJXU01000157.1"/>
</dbReference>
<dbReference type="InterPro" id="IPR045621">
    <property type="entry name" value="BPD_transp_1_N"/>
</dbReference>
<dbReference type="Pfam" id="PF00528">
    <property type="entry name" value="BPD_transp_1"/>
    <property type="match status" value="1"/>
</dbReference>
<feature type="transmembrane region" description="Helical" evidence="8">
    <location>
        <begin position="232"/>
        <end position="254"/>
    </location>
</feature>
<evidence type="ECO:0000256" key="7">
    <source>
        <dbReference type="ARBA" id="ARBA00024202"/>
    </source>
</evidence>
<dbReference type="PANTHER" id="PTHR43163:SF6">
    <property type="entry name" value="DIPEPTIDE TRANSPORT SYSTEM PERMEASE PROTEIN DPPB-RELATED"/>
    <property type="match status" value="1"/>
</dbReference>
<reference evidence="11 12" key="1">
    <citation type="submission" date="2016-11" db="EMBL/GenBank/DDBJ databases">
        <authorList>
            <person name="Jaros S."/>
            <person name="Januszkiewicz K."/>
            <person name="Wedrychowicz H."/>
        </authorList>
    </citation>
    <scope>NUCLEOTIDE SEQUENCE [LARGE SCALE GENOMIC DNA]</scope>
    <source>
        <strain evidence="11 12">DSM 4740</strain>
    </source>
</reference>
<evidence type="ECO:0000313" key="10">
    <source>
        <dbReference type="EMBL" id="GEN25684.1"/>
    </source>
</evidence>
<evidence type="ECO:0000256" key="4">
    <source>
        <dbReference type="ARBA" id="ARBA00022692"/>
    </source>
</evidence>
<evidence type="ECO:0000313" key="13">
    <source>
        <dbReference type="Proteomes" id="UP000321726"/>
    </source>
</evidence>
<reference evidence="10 13" key="2">
    <citation type="submission" date="2019-07" db="EMBL/GenBank/DDBJ databases">
        <title>Whole genome shotgun sequence of Halomonas cupida NBRC 102219.</title>
        <authorList>
            <person name="Hosoyama A."/>
            <person name="Uohara A."/>
            <person name="Ohji S."/>
            <person name="Ichikawa N."/>
        </authorList>
    </citation>
    <scope>NUCLEOTIDE SEQUENCE [LARGE SCALE GENOMIC DNA]</scope>
    <source>
        <strain evidence="10 13">NBRC 102219</strain>
    </source>
</reference>
<feature type="transmembrane region" description="Helical" evidence="8">
    <location>
        <begin position="12"/>
        <end position="30"/>
    </location>
</feature>
<evidence type="ECO:0000256" key="5">
    <source>
        <dbReference type="ARBA" id="ARBA00022989"/>
    </source>
</evidence>
<evidence type="ECO:0000256" key="6">
    <source>
        <dbReference type="ARBA" id="ARBA00023136"/>
    </source>
</evidence>
<feature type="transmembrane region" description="Helical" evidence="8">
    <location>
        <begin position="274"/>
        <end position="297"/>
    </location>
</feature>
<dbReference type="PANTHER" id="PTHR43163">
    <property type="entry name" value="DIPEPTIDE TRANSPORT SYSTEM PERMEASE PROTEIN DPPB-RELATED"/>
    <property type="match status" value="1"/>
</dbReference>
<dbReference type="Proteomes" id="UP000184123">
    <property type="component" value="Unassembled WGS sequence"/>
</dbReference>
<dbReference type="Pfam" id="PF19300">
    <property type="entry name" value="BPD_transp_1_N"/>
    <property type="match status" value="1"/>
</dbReference>
<dbReference type="EMBL" id="FRCA01000015">
    <property type="protein sequence ID" value="SHM83961.1"/>
    <property type="molecule type" value="Genomic_DNA"/>
</dbReference>
<keyword evidence="13" id="KW-1185">Reference proteome</keyword>
<dbReference type="PROSITE" id="PS50928">
    <property type="entry name" value="ABC_TM1"/>
    <property type="match status" value="1"/>
</dbReference>
<dbReference type="Gene3D" id="1.10.3720.10">
    <property type="entry name" value="MetI-like"/>
    <property type="match status" value="1"/>
</dbReference>